<name>A0A2P2LEW8_RHIMU</name>
<reference evidence="1" key="1">
    <citation type="submission" date="2018-02" db="EMBL/GenBank/DDBJ databases">
        <title>Rhizophora mucronata_Transcriptome.</title>
        <authorList>
            <person name="Meera S.P."/>
            <person name="Sreeshan A."/>
            <person name="Augustine A."/>
        </authorList>
    </citation>
    <scope>NUCLEOTIDE SEQUENCE</scope>
    <source>
        <tissue evidence="1">Leaf</tissue>
    </source>
</reference>
<sequence length="50" mass="5932">MLLKLVFESTQNKQILRLQNTHHIYRTLKSIQENKKTPLIPKQSTETLKV</sequence>
<dbReference type="AlphaFoldDB" id="A0A2P2LEW8"/>
<evidence type="ECO:0000313" key="1">
    <source>
        <dbReference type="EMBL" id="MBX16518.1"/>
    </source>
</evidence>
<accession>A0A2P2LEW8</accession>
<proteinExistence type="predicted"/>
<protein>
    <submittedName>
        <fullName evidence="1">Uncharacterized protein MANES_02G030500</fullName>
    </submittedName>
</protein>
<dbReference type="EMBL" id="GGEC01036034">
    <property type="protein sequence ID" value="MBX16518.1"/>
    <property type="molecule type" value="Transcribed_RNA"/>
</dbReference>
<organism evidence="1">
    <name type="scientific">Rhizophora mucronata</name>
    <name type="common">Asiatic mangrove</name>
    <dbReference type="NCBI Taxonomy" id="61149"/>
    <lineage>
        <taxon>Eukaryota</taxon>
        <taxon>Viridiplantae</taxon>
        <taxon>Streptophyta</taxon>
        <taxon>Embryophyta</taxon>
        <taxon>Tracheophyta</taxon>
        <taxon>Spermatophyta</taxon>
        <taxon>Magnoliopsida</taxon>
        <taxon>eudicotyledons</taxon>
        <taxon>Gunneridae</taxon>
        <taxon>Pentapetalae</taxon>
        <taxon>rosids</taxon>
        <taxon>fabids</taxon>
        <taxon>Malpighiales</taxon>
        <taxon>Rhizophoraceae</taxon>
        <taxon>Rhizophora</taxon>
    </lineage>
</organism>